<dbReference type="PRINTS" id="PR00260">
    <property type="entry name" value="CHEMTRNSDUCR"/>
</dbReference>
<sequence length="449" mass="47863">MQNDSDFSEHLGFYRIDSDTCAVLRENKTLILDVLKGVLDEFYEHIADYEAMSRFFSSSNHMSQAKSRQIQHWELISSGSFDQTYFASVIRGGETHHRIGLDTRSYIGGYSFLLSRVNQEIARKIRTGPLGKGNLERLAELQAAITKAAMFDMHIAIGVYLDAGEKKRRETLEDLAAKFNTSVGGIVDAVASSAESLRQASETVSAATEETSSQAVAVSAAAEQATANVRSVASATEELAASIQEISRQAADSHQMTEEAVRGTSMTNTKVEALAETAQKVGDIVSLISDIADQTNLLALNATIEAARAGEAGRGFAVVASEVKALAGQTANATAEISQQIGLIQSATEEAVLSIGQITEIIDKINTTGTAIASAVRQQDSATQEISRNVHEAFQGTQAVSENITGVSKATEDAGTTAAHVLSSANGLSTQSDQLRAEVAKFMETMRSA</sequence>
<dbReference type="Gene3D" id="1.10.287.950">
    <property type="entry name" value="Methyl-accepting chemotaxis protein"/>
    <property type="match status" value="1"/>
</dbReference>
<evidence type="ECO:0000313" key="9">
    <source>
        <dbReference type="Proteomes" id="UP000598467"/>
    </source>
</evidence>
<evidence type="ECO:0000256" key="2">
    <source>
        <dbReference type="ARBA" id="ARBA00022519"/>
    </source>
</evidence>
<dbReference type="GO" id="GO:0004888">
    <property type="term" value="F:transmembrane signaling receptor activity"/>
    <property type="evidence" value="ECO:0007669"/>
    <property type="project" value="InterPro"/>
</dbReference>
<organism evidence="8 9">
    <name type="scientific">Roseibium aggregatum</name>
    <dbReference type="NCBI Taxonomy" id="187304"/>
    <lineage>
        <taxon>Bacteria</taxon>
        <taxon>Pseudomonadati</taxon>
        <taxon>Pseudomonadota</taxon>
        <taxon>Alphaproteobacteria</taxon>
        <taxon>Hyphomicrobiales</taxon>
        <taxon>Stappiaceae</taxon>
        <taxon>Roseibium</taxon>
    </lineage>
</organism>
<dbReference type="SMART" id="SM00283">
    <property type="entry name" value="MA"/>
    <property type="match status" value="1"/>
</dbReference>
<proteinExistence type="inferred from homology"/>
<dbReference type="GO" id="GO:0020037">
    <property type="term" value="F:heme binding"/>
    <property type="evidence" value="ECO:0007669"/>
    <property type="project" value="InterPro"/>
</dbReference>
<dbReference type="PROSITE" id="PS50111">
    <property type="entry name" value="CHEMOTAXIS_TRANSDUC_2"/>
    <property type="match status" value="1"/>
</dbReference>
<dbReference type="Pfam" id="PF00015">
    <property type="entry name" value="MCPsignal"/>
    <property type="match status" value="1"/>
</dbReference>
<dbReference type="PANTHER" id="PTHR32089">
    <property type="entry name" value="METHYL-ACCEPTING CHEMOTAXIS PROTEIN MCPB"/>
    <property type="match status" value="1"/>
</dbReference>
<dbReference type="EMBL" id="JABFCZ010000016">
    <property type="protein sequence ID" value="MBD1547553.1"/>
    <property type="molecule type" value="Genomic_DNA"/>
</dbReference>
<evidence type="ECO:0000313" key="8">
    <source>
        <dbReference type="EMBL" id="MBD1547553.1"/>
    </source>
</evidence>
<gene>
    <name evidence="8" type="ORF">HK439_14895</name>
</gene>
<dbReference type="RefSeq" id="WP_190292316.1">
    <property type="nucleotide sequence ID" value="NZ_JABFCZ010000016.1"/>
</dbReference>
<dbReference type="Pfam" id="PF11563">
    <property type="entry name" value="Protoglobin"/>
    <property type="match status" value="1"/>
</dbReference>
<evidence type="ECO:0000259" key="6">
    <source>
        <dbReference type="PROSITE" id="PS50111"/>
    </source>
</evidence>
<dbReference type="InterPro" id="IPR004089">
    <property type="entry name" value="MCPsignal_dom"/>
</dbReference>
<evidence type="ECO:0000256" key="3">
    <source>
        <dbReference type="ARBA" id="ARBA00023224"/>
    </source>
</evidence>
<dbReference type="PROSITE" id="PS50192">
    <property type="entry name" value="T_SNARE"/>
    <property type="match status" value="1"/>
</dbReference>
<dbReference type="InterPro" id="IPR000727">
    <property type="entry name" value="T_SNARE_dom"/>
</dbReference>
<evidence type="ECO:0000259" key="7">
    <source>
        <dbReference type="PROSITE" id="PS50192"/>
    </source>
</evidence>
<feature type="domain" description="Methyl-accepting transducer" evidence="6">
    <location>
        <begin position="193"/>
        <end position="429"/>
    </location>
</feature>
<dbReference type="PANTHER" id="PTHR32089:SF112">
    <property type="entry name" value="LYSOZYME-LIKE PROTEIN-RELATED"/>
    <property type="match status" value="1"/>
</dbReference>
<accession>A0A926S5K1</accession>
<dbReference type="CDD" id="cd01068">
    <property type="entry name" value="globin_sensor"/>
    <property type="match status" value="1"/>
</dbReference>
<dbReference type="GO" id="GO:0006935">
    <property type="term" value="P:chemotaxis"/>
    <property type="evidence" value="ECO:0007669"/>
    <property type="project" value="InterPro"/>
</dbReference>
<comment type="subcellular location">
    <subcellularLocation>
        <location evidence="1">Cell inner membrane</location>
        <topology evidence="1">Multi-pass membrane protein</topology>
    </subcellularLocation>
</comment>
<comment type="similarity">
    <text evidence="4">Belongs to the methyl-accepting chemotaxis (MCP) protein family.</text>
</comment>
<evidence type="ECO:0000256" key="1">
    <source>
        <dbReference type="ARBA" id="ARBA00004429"/>
    </source>
</evidence>
<dbReference type="InterPro" id="IPR039379">
    <property type="entry name" value="Protoglobin_sensor_dom"/>
</dbReference>
<evidence type="ECO:0000256" key="4">
    <source>
        <dbReference type="ARBA" id="ARBA00029447"/>
    </source>
</evidence>
<dbReference type="AlphaFoldDB" id="A0A926S5K1"/>
<dbReference type="SUPFAM" id="SSF58104">
    <property type="entry name" value="Methyl-accepting chemotaxis protein (MCP) signaling domain"/>
    <property type="match status" value="1"/>
</dbReference>
<comment type="caution">
    <text evidence="8">The sequence shown here is derived from an EMBL/GenBank/DDBJ whole genome shotgun (WGS) entry which is preliminary data.</text>
</comment>
<keyword evidence="2" id="KW-1003">Cell membrane</keyword>
<keyword evidence="2" id="KW-0997">Cell inner membrane</keyword>
<keyword evidence="2" id="KW-0472">Membrane</keyword>
<dbReference type="InterPro" id="IPR004090">
    <property type="entry name" value="Chemotax_Me-accpt_rcpt"/>
</dbReference>
<dbReference type="Proteomes" id="UP000598467">
    <property type="component" value="Unassembled WGS sequence"/>
</dbReference>
<dbReference type="InterPro" id="IPR012292">
    <property type="entry name" value="Globin/Proto"/>
</dbReference>
<dbReference type="InterPro" id="IPR009050">
    <property type="entry name" value="Globin-like_sf"/>
</dbReference>
<dbReference type="SUPFAM" id="SSF46458">
    <property type="entry name" value="Globin-like"/>
    <property type="match status" value="1"/>
</dbReference>
<dbReference type="GO" id="GO:0007165">
    <property type="term" value="P:signal transduction"/>
    <property type="evidence" value="ECO:0007669"/>
    <property type="project" value="UniProtKB-KW"/>
</dbReference>
<feature type="domain" description="T-SNARE coiled-coil homology" evidence="7">
    <location>
        <begin position="345"/>
        <end position="407"/>
    </location>
</feature>
<dbReference type="GO" id="GO:0019825">
    <property type="term" value="F:oxygen binding"/>
    <property type="evidence" value="ECO:0007669"/>
    <property type="project" value="InterPro"/>
</dbReference>
<dbReference type="Gene3D" id="1.10.490.10">
    <property type="entry name" value="Globins"/>
    <property type="match status" value="1"/>
</dbReference>
<protein>
    <submittedName>
        <fullName evidence="8">Globin-coupled sensor protein</fullName>
    </submittedName>
</protein>
<evidence type="ECO:0000256" key="5">
    <source>
        <dbReference type="PROSITE-ProRule" id="PRU00284"/>
    </source>
</evidence>
<dbReference type="InterPro" id="IPR044398">
    <property type="entry name" value="Globin-sensor_dom"/>
</dbReference>
<dbReference type="GO" id="GO:0005886">
    <property type="term" value="C:plasma membrane"/>
    <property type="evidence" value="ECO:0007669"/>
    <property type="project" value="UniProtKB-SubCell"/>
</dbReference>
<reference evidence="8" key="1">
    <citation type="submission" date="2020-05" db="EMBL/GenBank/DDBJ databases">
        <title>Identification of trans-AT polyketide cluster in two marine bacteria, producers of a novel glutaramide-containing polyketide sesbanimide D and analogs.</title>
        <authorList>
            <person name="Kacar D."/>
            <person name="Rodriguez P."/>
            <person name="Canedo L."/>
            <person name="Gonzalez E."/>
            <person name="Galan B."/>
            <person name="De La Calle F."/>
            <person name="Garcia J.L."/>
        </authorList>
    </citation>
    <scope>NUCLEOTIDE SEQUENCE</scope>
    <source>
        <strain evidence="8">PHM038</strain>
    </source>
</reference>
<keyword evidence="3 5" id="KW-0807">Transducer</keyword>
<name>A0A926S5K1_9HYPH</name>